<protein>
    <recommendedName>
        <fullName evidence="2">Alkyl transferase</fullName>
        <ecNumber evidence="2">2.5.1.-</ecNumber>
    </recommendedName>
</protein>
<dbReference type="GO" id="GO:0000287">
    <property type="term" value="F:magnesium ion binding"/>
    <property type="evidence" value="ECO:0007669"/>
    <property type="project" value="UniProtKB-ARBA"/>
</dbReference>
<evidence type="ECO:0000313" key="4">
    <source>
        <dbReference type="Proteomes" id="UP000594638"/>
    </source>
</evidence>
<dbReference type="SUPFAM" id="SSF64005">
    <property type="entry name" value="Undecaprenyl diphosphate synthase"/>
    <property type="match status" value="1"/>
</dbReference>
<dbReference type="InterPro" id="IPR018520">
    <property type="entry name" value="UPP_synth-like_CS"/>
</dbReference>
<evidence type="ECO:0000256" key="1">
    <source>
        <dbReference type="ARBA" id="ARBA00022679"/>
    </source>
</evidence>
<dbReference type="PROSITE" id="PS01066">
    <property type="entry name" value="UPP_SYNTHASE"/>
    <property type="match status" value="1"/>
</dbReference>
<comment type="caution">
    <text evidence="3">The sequence shown here is derived from an EMBL/GenBank/DDBJ whole genome shotgun (WGS) entry which is preliminary data.</text>
</comment>
<dbReference type="Gramene" id="OE9A072264T1">
    <property type="protein sequence ID" value="OE9A072264C1"/>
    <property type="gene ID" value="OE9A072264"/>
</dbReference>
<dbReference type="FunFam" id="3.40.1180.10:FF:000010">
    <property type="entry name" value="Alkyl transferase"/>
    <property type="match status" value="1"/>
</dbReference>
<dbReference type="Proteomes" id="UP000594638">
    <property type="component" value="Unassembled WGS sequence"/>
</dbReference>
<proteinExistence type="inferred from homology"/>
<evidence type="ECO:0000256" key="2">
    <source>
        <dbReference type="RuleBase" id="RU363018"/>
    </source>
</evidence>
<keyword evidence="1 2" id="KW-0808">Transferase</keyword>
<comment type="similarity">
    <text evidence="2">Belongs to the UPP synthase family.</text>
</comment>
<dbReference type="EC" id="2.5.1.-" evidence="2"/>
<dbReference type="PANTHER" id="PTHR10291">
    <property type="entry name" value="DEHYDRODOLICHYL DIPHOSPHATE SYNTHASE FAMILY MEMBER"/>
    <property type="match status" value="1"/>
</dbReference>
<dbReference type="HAMAP" id="MF_01139">
    <property type="entry name" value="ISPT"/>
    <property type="match status" value="1"/>
</dbReference>
<organism evidence="3 4">
    <name type="scientific">Olea europaea subsp. europaea</name>
    <dbReference type="NCBI Taxonomy" id="158383"/>
    <lineage>
        <taxon>Eukaryota</taxon>
        <taxon>Viridiplantae</taxon>
        <taxon>Streptophyta</taxon>
        <taxon>Embryophyta</taxon>
        <taxon>Tracheophyta</taxon>
        <taxon>Spermatophyta</taxon>
        <taxon>Magnoliopsida</taxon>
        <taxon>eudicotyledons</taxon>
        <taxon>Gunneridae</taxon>
        <taxon>Pentapetalae</taxon>
        <taxon>asterids</taxon>
        <taxon>lamiids</taxon>
        <taxon>Lamiales</taxon>
        <taxon>Oleaceae</taxon>
        <taxon>Oleeae</taxon>
        <taxon>Olea</taxon>
    </lineage>
</organism>
<dbReference type="EMBL" id="CACTIH010001872">
    <property type="protein sequence ID" value="CAA2966923.1"/>
    <property type="molecule type" value="Genomic_DNA"/>
</dbReference>
<evidence type="ECO:0000313" key="3">
    <source>
        <dbReference type="EMBL" id="CAA2966923.1"/>
    </source>
</evidence>
<keyword evidence="4" id="KW-1185">Reference proteome</keyword>
<dbReference type="CDD" id="cd00475">
    <property type="entry name" value="Cis_IPPS"/>
    <property type="match status" value="1"/>
</dbReference>
<dbReference type="PANTHER" id="PTHR10291:SF32">
    <property type="entry name" value="ALKYL TRANSFERASE"/>
    <property type="match status" value="1"/>
</dbReference>
<dbReference type="GO" id="GO:0045547">
    <property type="term" value="F:ditrans,polycis-polyprenyl diphosphate synthase [(2E,6E)-farnesyl diphosphate specific] activity"/>
    <property type="evidence" value="ECO:0007669"/>
    <property type="project" value="TreeGrafter"/>
</dbReference>
<dbReference type="InterPro" id="IPR001441">
    <property type="entry name" value="UPP_synth-like"/>
</dbReference>
<dbReference type="InterPro" id="IPR036424">
    <property type="entry name" value="UPP_synth-like_sf"/>
</dbReference>
<name>A0A8S0QIQ4_OLEEU</name>
<gene>
    <name evidence="3" type="ORF">OLEA9_A072264</name>
</gene>
<dbReference type="AlphaFoldDB" id="A0A8S0QIQ4"/>
<accession>A0A8S0QIQ4</accession>
<dbReference type="NCBIfam" id="TIGR00055">
    <property type="entry name" value="uppS"/>
    <property type="match status" value="1"/>
</dbReference>
<dbReference type="Gene3D" id="3.40.1180.10">
    <property type="entry name" value="Decaprenyl diphosphate synthase-like"/>
    <property type="match status" value="1"/>
</dbReference>
<dbReference type="OrthoDB" id="4173905at2759"/>
<dbReference type="GO" id="GO:0005783">
    <property type="term" value="C:endoplasmic reticulum"/>
    <property type="evidence" value="ECO:0007669"/>
    <property type="project" value="TreeGrafter"/>
</dbReference>
<sequence length="288" mass="32736">MESKSDSYAGSLVASLLSRMRRFLFHVLSTGPIPNHIAFILDGNRRYAKKQKLKEGMGHRAGFLALMSLMKYCYELGVKYVTIYAFSIDNFKRQPEEVQGLMDLMLEKIEGLLKEESIVNQYGVRVYFIGNLKLLNAPVRDAAAKAMKATANNDKSILLICVAYTSTDEIVHAAQEAIEEKWGETQESSKASGAQNSEICQEKHEGHRTIKLADIERHIYMGLAPDPDILVRTSGESRLSNFLLWQTSTCLLYSPKALWPEIGLRHIVWAVLNFQRVHPYLEKRRKQV</sequence>
<dbReference type="GO" id="GO:0016094">
    <property type="term" value="P:polyprenol biosynthetic process"/>
    <property type="evidence" value="ECO:0007669"/>
    <property type="project" value="TreeGrafter"/>
</dbReference>
<dbReference type="Pfam" id="PF01255">
    <property type="entry name" value="Prenyltransf"/>
    <property type="match status" value="1"/>
</dbReference>
<reference evidence="3 4" key="1">
    <citation type="submission" date="2019-12" db="EMBL/GenBank/DDBJ databases">
        <authorList>
            <person name="Alioto T."/>
            <person name="Alioto T."/>
            <person name="Gomez Garrido J."/>
        </authorList>
    </citation>
    <scope>NUCLEOTIDE SEQUENCE [LARGE SCALE GENOMIC DNA]</scope>
</reference>